<name>A0A8S9LXF6_BRACR</name>
<accession>A0A8S9LXF6</accession>
<sequence>MRTFTCLHEINQPFFYTDAAILSVAWNPKLKASYPTRQTRALKRVKNHLLVQVRQERR</sequence>
<reference evidence="1" key="1">
    <citation type="submission" date="2019-12" db="EMBL/GenBank/DDBJ databases">
        <title>Genome sequencing and annotation of Brassica cretica.</title>
        <authorList>
            <person name="Studholme D.J."/>
            <person name="Sarris P.F."/>
        </authorList>
    </citation>
    <scope>NUCLEOTIDE SEQUENCE</scope>
    <source>
        <strain evidence="1">PFS-102/07</strain>
        <tissue evidence="1">Leaf</tissue>
    </source>
</reference>
<comment type="caution">
    <text evidence="1">The sequence shown here is derived from an EMBL/GenBank/DDBJ whole genome shotgun (WGS) entry which is preliminary data.</text>
</comment>
<proteinExistence type="predicted"/>
<protein>
    <submittedName>
        <fullName evidence="1">Uncharacterized protein</fullName>
    </submittedName>
</protein>
<dbReference type="AlphaFoldDB" id="A0A8S9LXF6"/>
<gene>
    <name evidence="1" type="ORF">F2Q70_00012588</name>
</gene>
<organism evidence="1">
    <name type="scientific">Brassica cretica</name>
    <name type="common">Mustard</name>
    <dbReference type="NCBI Taxonomy" id="69181"/>
    <lineage>
        <taxon>Eukaryota</taxon>
        <taxon>Viridiplantae</taxon>
        <taxon>Streptophyta</taxon>
        <taxon>Embryophyta</taxon>
        <taxon>Tracheophyta</taxon>
        <taxon>Spermatophyta</taxon>
        <taxon>Magnoliopsida</taxon>
        <taxon>eudicotyledons</taxon>
        <taxon>Gunneridae</taxon>
        <taxon>Pentapetalae</taxon>
        <taxon>rosids</taxon>
        <taxon>malvids</taxon>
        <taxon>Brassicales</taxon>
        <taxon>Brassicaceae</taxon>
        <taxon>Brassiceae</taxon>
        <taxon>Brassica</taxon>
    </lineage>
</organism>
<dbReference type="EMBL" id="QGKY02000089">
    <property type="protein sequence ID" value="KAF2610511.1"/>
    <property type="molecule type" value="Genomic_DNA"/>
</dbReference>
<evidence type="ECO:0000313" key="1">
    <source>
        <dbReference type="EMBL" id="KAF2610511.1"/>
    </source>
</evidence>